<dbReference type="Proteomes" id="UP000054735">
    <property type="component" value="Unassembled WGS sequence"/>
</dbReference>
<keyword evidence="8" id="KW-0175">Coiled coil</keyword>
<dbReference type="EMBL" id="LNXT01000044">
    <property type="protein sequence ID" value="KTC68850.1"/>
    <property type="molecule type" value="Genomic_DNA"/>
</dbReference>
<dbReference type="Pfam" id="PF02321">
    <property type="entry name" value="OEP"/>
    <property type="match status" value="1"/>
</dbReference>
<keyword evidence="9" id="KW-0732">Signal</keyword>
<dbReference type="InterPro" id="IPR051906">
    <property type="entry name" value="TolC-like"/>
</dbReference>
<keyword evidence="5" id="KW-0812">Transmembrane</keyword>
<keyword evidence="3" id="KW-0813">Transport</keyword>
<dbReference type="InterPro" id="IPR003423">
    <property type="entry name" value="OMP_efflux"/>
</dbReference>
<dbReference type="PANTHER" id="PTHR30026">
    <property type="entry name" value="OUTER MEMBRANE PROTEIN TOLC"/>
    <property type="match status" value="1"/>
</dbReference>
<evidence type="ECO:0000313" key="10">
    <source>
        <dbReference type="EMBL" id="KTC68850.1"/>
    </source>
</evidence>
<feature type="coiled-coil region" evidence="8">
    <location>
        <begin position="249"/>
        <end position="307"/>
    </location>
</feature>
<dbReference type="EMBL" id="UGNW01000001">
    <property type="protein sequence ID" value="STX33208.1"/>
    <property type="molecule type" value="Genomic_DNA"/>
</dbReference>
<keyword evidence="6" id="KW-0472">Membrane</keyword>
<dbReference type="PANTHER" id="PTHR30026:SF20">
    <property type="entry name" value="OUTER MEMBRANE PROTEIN TOLC"/>
    <property type="match status" value="1"/>
</dbReference>
<dbReference type="RefSeq" id="WP_058524390.1">
    <property type="nucleotide sequence ID" value="NZ_CAAAHV010000007.1"/>
</dbReference>
<comment type="similarity">
    <text evidence="2">Belongs to the outer membrane factor (OMF) (TC 1.B.17) family.</text>
</comment>
<accession>A0A378ID89</accession>
<evidence type="ECO:0000256" key="9">
    <source>
        <dbReference type="SAM" id="SignalP"/>
    </source>
</evidence>
<evidence type="ECO:0000313" key="12">
    <source>
        <dbReference type="Proteomes" id="UP000054735"/>
    </source>
</evidence>
<dbReference type="SUPFAM" id="SSF56954">
    <property type="entry name" value="Outer membrane efflux proteins (OEP)"/>
    <property type="match status" value="1"/>
</dbReference>
<organism evidence="11 13">
    <name type="scientific">Legionella birminghamensis</name>
    <dbReference type="NCBI Taxonomy" id="28083"/>
    <lineage>
        <taxon>Bacteria</taxon>
        <taxon>Pseudomonadati</taxon>
        <taxon>Pseudomonadota</taxon>
        <taxon>Gammaproteobacteria</taxon>
        <taxon>Legionellales</taxon>
        <taxon>Legionellaceae</taxon>
        <taxon>Legionella</taxon>
    </lineage>
</organism>
<evidence type="ECO:0000256" key="8">
    <source>
        <dbReference type="SAM" id="Coils"/>
    </source>
</evidence>
<evidence type="ECO:0000313" key="13">
    <source>
        <dbReference type="Proteomes" id="UP000255066"/>
    </source>
</evidence>
<comment type="subcellular location">
    <subcellularLocation>
        <location evidence="1">Cell outer membrane</location>
    </subcellularLocation>
</comment>
<dbReference type="Gene3D" id="1.20.1600.10">
    <property type="entry name" value="Outer membrane efflux proteins (OEP)"/>
    <property type="match status" value="1"/>
</dbReference>
<reference evidence="11 13" key="2">
    <citation type="submission" date="2018-06" db="EMBL/GenBank/DDBJ databases">
        <authorList>
            <consortium name="Pathogen Informatics"/>
            <person name="Doyle S."/>
        </authorList>
    </citation>
    <scope>NUCLEOTIDE SEQUENCE [LARGE SCALE GENOMIC DNA]</scope>
    <source>
        <strain evidence="11 13">NCTC12437</strain>
    </source>
</reference>
<gene>
    <name evidence="11" type="primary">tolC_2</name>
    <name evidence="10" type="ORF">Lbir_2383</name>
    <name evidence="11" type="ORF">NCTC12437_03029</name>
</gene>
<sequence length="542" mass="60717">MLKVWQVLSAMLLLAFLPWNSCSAQASQPQSPAEAVSLYRWTADPGKEALEVSEAEARLEQAIHNPEYMLDHWIELPLSPDAKNKKVQHLGLREAILLALRYNPNIQSAELDRIIQRYQLRLAHNEFELQYALAGTASIEKSRYESVGSAVNKNFMATPELDLKTKLGTQLSLNLDNNVSNYNSYSPVLNFSVTQPLLQGFGKAVNEAGLLDAIDSEQLNKINLRQSVIEQVTQVITAYRSLIVSGNNLENQRYQLEEARKTFEMNEKKIKAGQLEPTANIQQSYQIESLNLMVEQAINEFENASQDLLQAIGLDPAMRLAVPNDIKVDKIIVPDLQESIRLALENNSNYIAQQMQLRADERAYKVAQNQQLWQLDVGANVQSGMVTDVDGNNGFRGIYNGRNVNESARLTLTVPLNDISRRSQLINAKVKLEKDRLNLTASRRALITTITNTITTIQSLAKRYKLAEKQVKLAAQSYALEKKKLQAGIASALDVSNTQNQLILAQSGLISAKIAYLNQLSTLQRLLGTTLTEWNIKLRFGE</sequence>
<reference evidence="10 12" key="1">
    <citation type="submission" date="2015-11" db="EMBL/GenBank/DDBJ databases">
        <title>Genomic analysis of 38 Legionella species identifies large and diverse effector repertoires.</title>
        <authorList>
            <person name="Burstein D."/>
            <person name="Amaro F."/>
            <person name="Zusman T."/>
            <person name="Lifshitz Z."/>
            <person name="Cohen O."/>
            <person name="Gilbert J.A."/>
            <person name="Pupko T."/>
            <person name="Shuman H.A."/>
            <person name="Segal G."/>
        </authorList>
    </citation>
    <scope>NUCLEOTIDE SEQUENCE [LARGE SCALE GENOMIC DNA]</scope>
    <source>
        <strain evidence="10 12">CDC#1407-AL-14</strain>
    </source>
</reference>
<dbReference type="GO" id="GO:0015288">
    <property type="term" value="F:porin activity"/>
    <property type="evidence" value="ECO:0007669"/>
    <property type="project" value="TreeGrafter"/>
</dbReference>
<keyword evidence="7" id="KW-0998">Cell outer membrane</keyword>
<name>A0A378ID89_9GAMM</name>
<dbReference type="OrthoDB" id="188180at2"/>
<dbReference type="AlphaFoldDB" id="A0A378ID89"/>
<dbReference type="GO" id="GO:0015562">
    <property type="term" value="F:efflux transmembrane transporter activity"/>
    <property type="evidence" value="ECO:0007669"/>
    <property type="project" value="InterPro"/>
</dbReference>
<evidence type="ECO:0000313" key="11">
    <source>
        <dbReference type="EMBL" id="STX33208.1"/>
    </source>
</evidence>
<keyword evidence="4" id="KW-1134">Transmembrane beta strand</keyword>
<dbReference type="GO" id="GO:1990281">
    <property type="term" value="C:efflux pump complex"/>
    <property type="evidence" value="ECO:0007669"/>
    <property type="project" value="TreeGrafter"/>
</dbReference>
<dbReference type="STRING" id="28083.Lbir_2383"/>
<keyword evidence="12" id="KW-1185">Reference proteome</keyword>
<feature type="signal peptide" evidence="9">
    <location>
        <begin position="1"/>
        <end position="26"/>
    </location>
</feature>
<evidence type="ECO:0000256" key="7">
    <source>
        <dbReference type="ARBA" id="ARBA00023237"/>
    </source>
</evidence>
<evidence type="ECO:0000256" key="4">
    <source>
        <dbReference type="ARBA" id="ARBA00022452"/>
    </source>
</evidence>
<proteinExistence type="inferred from homology"/>
<feature type="chain" id="PRO_5016606169" evidence="9">
    <location>
        <begin position="27"/>
        <end position="542"/>
    </location>
</feature>
<evidence type="ECO:0000256" key="5">
    <source>
        <dbReference type="ARBA" id="ARBA00022692"/>
    </source>
</evidence>
<dbReference type="Proteomes" id="UP000255066">
    <property type="component" value="Unassembled WGS sequence"/>
</dbReference>
<evidence type="ECO:0000256" key="1">
    <source>
        <dbReference type="ARBA" id="ARBA00004442"/>
    </source>
</evidence>
<protein>
    <submittedName>
        <fullName evidence="10">Outer membrane efflux protein</fullName>
    </submittedName>
    <submittedName>
        <fullName evidence="11">Outer membrane protein</fullName>
    </submittedName>
</protein>
<evidence type="ECO:0000256" key="3">
    <source>
        <dbReference type="ARBA" id="ARBA00022448"/>
    </source>
</evidence>
<evidence type="ECO:0000256" key="2">
    <source>
        <dbReference type="ARBA" id="ARBA00007613"/>
    </source>
</evidence>
<evidence type="ECO:0000256" key="6">
    <source>
        <dbReference type="ARBA" id="ARBA00023136"/>
    </source>
</evidence>
<dbReference type="GO" id="GO:0009279">
    <property type="term" value="C:cell outer membrane"/>
    <property type="evidence" value="ECO:0007669"/>
    <property type="project" value="UniProtKB-SubCell"/>
</dbReference>